<dbReference type="EMBL" id="JAIWYP010000003">
    <property type="protein sequence ID" value="KAH3844396.1"/>
    <property type="molecule type" value="Genomic_DNA"/>
</dbReference>
<evidence type="ECO:0000313" key="3">
    <source>
        <dbReference type="Proteomes" id="UP000828390"/>
    </source>
</evidence>
<dbReference type="Proteomes" id="UP000828390">
    <property type="component" value="Unassembled WGS sequence"/>
</dbReference>
<comment type="caution">
    <text evidence="2">The sequence shown here is derived from an EMBL/GenBank/DDBJ whole genome shotgun (WGS) entry which is preliminary data.</text>
</comment>
<sequence length="369" mass="42152">MEEISCLVSENQLEIDLNELIESSVGLSVAVERCPLCSEAKRPFYCQRCVNEGQFIHSYATYPDSYSAKHNKWDQSKTTRDHFLERFKSETASLQRRIDKRNAIDECRRNIELLKQSIEASRKLTLQNKASHDNIRRENLVHYSKGKKHQEKKKRIKEYIERVSETIHRKKEKLAQKCNELMALRKSHIADLTTFIFPVIEVKSERTSQEMATSDDVLQELQDASQTAYVHGRWINASGQYRIVAPTLPAHGEYSQYKIMVARAAEDGATAAGLSSPQSAGNTIIAGLCYTSQSVAVIAHILNVCLPKKQCYSEFCYCNLSEKQFNKAVARLNQNILYLCFSQGLDPERIEPKHTLHNILELLTHTQLG</sequence>
<dbReference type="Pfam" id="PF10186">
    <property type="entry name" value="ATG14"/>
    <property type="match status" value="1"/>
</dbReference>
<dbReference type="GO" id="GO:0035014">
    <property type="term" value="F:phosphatidylinositol 3-kinase regulator activity"/>
    <property type="evidence" value="ECO:0007669"/>
    <property type="project" value="TreeGrafter"/>
</dbReference>
<gene>
    <name evidence="2" type="ORF">DPMN_086654</name>
</gene>
<dbReference type="PANTHER" id="PTHR13664:SF0">
    <property type="entry name" value="BECLIN 1-ASSOCIATED AUTOPHAGY-RELATED KEY REGULATOR"/>
    <property type="match status" value="1"/>
</dbReference>
<dbReference type="GO" id="GO:0005776">
    <property type="term" value="C:autophagosome"/>
    <property type="evidence" value="ECO:0007669"/>
    <property type="project" value="TreeGrafter"/>
</dbReference>
<dbReference type="AlphaFoldDB" id="A0A9D4QUS6"/>
<evidence type="ECO:0000256" key="1">
    <source>
        <dbReference type="ARBA" id="ARBA00023054"/>
    </source>
</evidence>
<evidence type="ECO:0000313" key="2">
    <source>
        <dbReference type="EMBL" id="KAH3844396.1"/>
    </source>
</evidence>
<protein>
    <recommendedName>
        <fullName evidence="4">Beclin 1-associated autophagy-related key regulator</fullName>
    </recommendedName>
</protein>
<dbReference type="GO" id="GO:0097632">
    <property type="term" value="C:extrinsic component of phagophore assembly site membrane"/>
    <property type="evidence" value="ECO:0007669"/>
    <property type="project" value="TreeGrafter"/>
</dbReference>
<keyword evidence="1" id="KW-0175">Coiled coil</keyword>
<dbReference type="GO" id="GO:0000423">
    <property type="term" value="P:mitophagy"/>
    <property type="evidence" value="ECO:0007669"/>
    <property type="project" value="TreeGrafter"/>
</dbReference>
<reference evidence="2" key="2">
    <citation type="submission" date="2020-11" db="EMBL/GenBank/DDBJ databases">
        <authorList>
            <person name="McCartney M.A."/>
            <person name="Auch B."/>
            <person name="Kono T."/>
            <person name="Mallez S."/>
            <person name="Becker A."/>
            <person name="Gohl D.M."/>
            <person name="Silverstein K.A.T."/>
            <person name="Koren S."/>
            <person name="Bechman K.B."/>
            <person name="Herman A."/>
            <person name="Abrahante J.E."/>
            <person name="Garbe J."/>
        </authorList>
    </citation>
    <scope>NUCLEOTIDE SEQUENCE</scope>
    <source>
        <strain evidence="2">Duluth1</strain>
        <tissue evidence="2">Whole animal</tissue>
    </source>
</reference>
<accession>A0A9D4QUS6</accession>
<reference evidence="2" key="1">
    <citation type="journal article" date="2019" name="bioRxiv">
        <title>The Genome of the Zebra Mussel, Dreissena polymorpha: A Resource for Invasive Species Research.</title>
        <authorList>
            <person name="McCartney M.A."/>
            <person name="Auch B."/>
            <person name="Kono T."/>
            <person name="Mallez S."/>
            <person name="Zhang Y."/>
            <person name="Obille A."/>
            <person name="Becker A."/>
            <person name="Abrahante J.E."/>
            <person name="Garbe J."/>
            <person name="Badalamenti J.P."/>
            <person name="Herman A."/>
            <person name="Mangelson H."/>
            <person name="Liachko I."/>
            <person name="Sullivan S."/>
            <person name="Sone E.D."/>
            <person name="Koren S."/>
            <person name="Silverstein K.A.T."/>
            <person name="Beckman K.B."/>
            <person name="Gohl D.M."/>
        </authorList>
    </citation>
    <scope>NUCLEOTIDE SEQUENCE</scope>
    <source>
        <strain evidence="2">Duluth1</strain>
        <tissue evidence="2">Whole animal</tissue>
    </source>
</reference>
<proteinExistence type="predicted"/>
<keyword evidence="3" id="KW-1185">Reference proteome</keyword>
<dbReference type="GO" id="GO:0097629">
    <property type="term" value="C:extrinsic component of omegasome membrane"/>
    <property type="evidence" value="ECO:0007669"/>
    <property type="project" value="TreeGrafter"/>
</dbReference>
<dbReference type="GO" id="GO:0016240">
    <property type="term" value="P:autophagosome membrane docking"/>
    <property type="evidence" value="ECO:0007669"/>
    <property type="project" value="TreeGrafter"/>
</dbReference>
<name>A0A9D4QUS6_DREPO</name>
<dbReference type="GO" id="GO:0000045">
    <property type="term" value="P:autophagosome assembly"/>
    <property type="evidence" value="ECO:0007669"/>
    <property type="project" value="TreeGrafter"/>
</dbReference>
<evidence type="ECO:0008006" key="4">
    <source>
        <dbReference type="Google" id="ProtNLM"/>
    </source>
</evidence>
<dbReference type="GO" id="GO:0035032">
    <property type="term" value="C:phosphatidylinositol 3-kinase complex, class III"/>
    <property type="evidence" value="ECO:0007669"/>
    <property type="project" value="TreeGrafter"/>
</dbReference>
<dbReference type="PANTHER" id="PTHR13664">
    <property type="entry name" value="BECLIN 1-ASSOCIATED AUTOPHAGY-RELATED KEY REGULATOR"/>
    <property type="match status" value="1"/>
</dbReference>
<dbReference type="InterPro" id="IPR018791">
    <property type="entry name" value="UV_resistance/autophagy_Atg14"/>
</dbReference>
<dbReference type="GO" id="GO:0043495">
    <property type="term" value="F:protein-membrane adaptor activity"/>
    <property type="evidence" value="ECO:0007669"/>
    <property type="project" value="TreeGrafter"/>
</dbReference>
<organism evidence="2 3">
    <name type="scientific">Dreissena polymorpha</name>
    <name type="common">Zebra mussel</name>
    <name type="synonym">Mytilus polymorpha</name>
    <dbReference type="NCBI Taxonomy" id="45954"/>
    <lineage>
        <taxon>Eukaryota</taxon>
        <taxon>Metazoa</taxon>
        <taxon>Spiralia</taxon>
        <taxon>Lophotrochozoa</taxon>
        <taxon>Mollusca</taxon>
        <taxon>Bivalvia</taxon>
        <taxon>Autobranchia</taxon>
        <taxon>Heteroconchia</taxon>
        <taxon>Euheterodonta</taxon>
        <taxon>Imparidentia</taxon>
        <taxon>Neoheterodontei</taxon>
        <taxon>Myida</taxon>
        <taxon>Dreissenoidea</taxon>
        <taxon>Dreissenidae</taxon>
        <taxon>Dreissena</taxon>
    </lineage>
</organism>
<feature type="non-terminal residue" evidence="2">
    <location>
        <position position="1"/>
    </location>
</feature>
<dbReference type="GO" id="GO:0009267">
    <property type="term" value="P:cellular response to starvation"/>
    <property type="evidence" value="ECO:0007669"/>
    <property type="project" value="TreeGrafter"/>
</dbReference>